<feature type="region of interest" description="Disordered" evidence="13">
    <location>
        <begin position="483"/>
        <end position="574"/>
    </location>
</feature>
<evidence type="ECO:0000256" key="14">
    <source>
        <dbReference type="SAM" id="SignalP"/>
    </source>
</evidence>
<accession>A0ABD5EXG5</accession>
<dbReference type="Proteomes" id="UP001183535">
    <property type="component" value="Unassembled WGS sequence"/>
</dbReference>
<dbReference type="AlphaFoldDB" id="A0ABD5EXG5"/>
<dbReference type="GO" id="GO:0008237">
    <property type="term" value="F:metallopeptidase activity"/>
    <property type="evidence" value="ECO:0007669"/>
    <property type="project" value="UniProtKB-KW"/>
</dbReference>
<dbReference type="GO" id="GO:0006508">
    <property type="term" value="P:proteolysis"/>
    <property type="evidence" value="ECO:0007669"/>
    <property type="project" value="UniProtKB-KW"/>
</dbReference>
<dbReference type="Pfam" id="PF17900">
    <property type="entry name" value="Peptidase_M1_N"/>
    <property type="match status" value="1"/>
</dbReference>
<evidence type="ECO:0000256" key="9">
    <source>
        <dbReference type="ARBA" id="ARBA00022833"/>
    </source>
</evidence>
<evidence type="ECO:0000313" key="17">
    <source>
        <dbReference type="EMBL" id="MDT0438867.1"/>
    </source>
</evidence>
<evidence type="ECO:0000256" key="10">
    <source>
        <dbReference type="ARBA" id="ARBA00023049"/>
    </source>
</evidence>
<dbReference type="EMBL" id="JAVRES010000020">
    <property type="protein sequence ID" value="MDT0438867.1"/>
    <property type="molecule type" value="Genomic_DNA"/>
</dbReference>
<evidence type="ECO:0000256" key="6">
    <source>
        <dbReference type="ARBA" id="ARBA00022670"/>
    </source>
</evidence>
<evidence type="ECO:0000313" key="18">
    <source>
        <dbReference type="Proteomes" id="UP001183535"/>
    </source>
</evidence>
<comment type="cofactor">
    <cofactor evidence="2">
        <name>Zn(2+)</name>
        <dbReference type="ChEBI" id="CHEBI:29105"/>
    </cofactor>
</comment>
<proteinExistence type="inferred from homology"/>
<dbReference type="GO" id="GO:0046872">
    <property type="term" value="F:metal ion binding"/>
    <property type="evidence" value="ECO:0007669"/>
    <property type="project" value="UniProtKB-KW"/>
</dbReference>
<evidence type="ECO:0000259" key="15">
    <source>
        <dbReference type="Pfam" id="PF01433"/>
    </source>
</evidence>
<dbReference type="InterPro" id="IPR050344">
    <property type="entry name" value="Peptidase_M1_aminopeptidases"/>
</dbReference>
<keyword evidence="10" id="KW-0482">Metalloprotease</keyword>
<dbReference type="InterPro" id="IPR045357">
    <property type="entry name" value="Aminopeptidase_N-like_N"/>
</dbReference>
<dbReference type="RefSeq" id="WP_237549291.1">
    <property type="nucleotide sequence ID" value="NZ_JAVRES010000020.1"/>
</dbReference>
<organism evidence="17 18">
    <name type="scientific">Streptomyces doudnae</name>
    <dbReference type="NCBI Taxonomy" id="3075536"/>
    <lineage>
        <taxon>Bacteria</taxon>
        <taxon>Bacillati</taxon>
        <taxon>Actinomycetota</taxon>
        <taxon>Actinomycetes</taxon>
        <taxon>Kitasatosporales</taxon>
        <taxon>Streptomycetaceae</taxon>
        <taxon>Streptomyces</taxon>
    </lineage>
</organism>
<name>A0ABD5EXG5_9ACTN</name>
<evidence type="ECO:0000256" key="7">
    <source>
        <dbReference type="ARBA" id="ARBA00022723"/>
    </source>
</evidence>
<keyword evidence="7" id="KW-0479">Metal-binding</keyword>
<feature type="domain" description="Peptidase M1 membrane alanine aminopeptidase" evidence="15">
    <location>
        <begin position="280"/>
        <end position="479"/>
    </location>
</feature>
<feature type="compositionally biased region" description="Low complexity" evidence="13">
    <location>
        <begin position="511"/>
        <end position="520"/>
    </location>
</feature>
<keyword evidence="17" id="KW-0031">Aminopeptidase</keyword>
<dbReference type="PRINTS" id="PR00756">
    <property type="entry name" value="ALADIPTASE"/>
</dbReference>
<feature type="domain" description="Aminopeptidase N-like N-terminal" evidence="16">
    <location>
        <begin position="174"/>
        <end position="234"/>
    </location>
</feature>
<reference evidence="18" key="1">
    <citation type="submission" date="2023-07" db="EMBL/GenBank/DDBJ databases">
        <title>30 novel species of actinomycetes from the DSMZ collection.</title>
        <authorList>
            <person name="Nouioui I."/>
        </authorList>
    </citation>
    <scope>NUCLEOTIDE SEQUENCE [LARGE SCALE GENOMIC DNA]</scope>
    <source>
        <strain evidence="18">DSM 41981</strain>
    </source>
</reference>
<comment type="caution">
    <text evidence="17">The sequence shown here is derived from an EMBL/GenBank/DDBJ whole genome shotgun (WGS) entry which is preliminary data.</text>
</comment>
<protein>
    <recommendedName>
        <fullName evidence="5">Aminopeptidase N</fullName>
        <ecNumber evidence="4">3.4.11.2</ecNumber>
    </recommendedName>
    <alternativeName>
        <fullName evidence="11">Alanine aminopeptidase</fullName>
    </alternativeName>
    <alternativeName>
        <fullName evidence="12">Lysyl aminopeptidase</fullName>
    </alternativeName>
</protein>
<feature type="compositionally biased region" description="Basic and acidic residues" evidence="13">
    <location>
        <begin position="521"/>
        <end position="548"/>
    </location>
</feature>
<sequence>MPLSPRTQTPRRSGPLRGARPLRRRTAAALLASAVSVALLAASAPPTPLGLGDRLFPTLGNPGYDVAAYHLDFTYSGDNRAPLAAVTTIDAWTTADLDRINLDFAHGTVESVEVDGEPADFTGAGEDLVVTPEEPLSAGSLTRITVRHTSDPVGSDDSDGGWVRTADGLAMANQADAAHLVFPCNDHPSDKAMFTIRITAPNDYTAVANGLPAGRHRTARTTTWTYRTKHPMATELAQVSIGRSSVVRREGPGGLPVRDVVPSKDREALEPWLAKTPDQIAWMESKVGPYPFETYGVLMAQASTGFELETQTLSLFEKDIFTEPAYPKWYVESIMVHELSHQWFGDSVSPRTWSDLWLNEGHATWYETLYADETAHRPMETRMKAAYGASDTWRAAGGPPARPKAPARGQKISIFRPNVYDGASLVLYALRQEIGHRDFDRLERAWVARHRDSTASTADFVRLASEISGRDLRGFFQQWLYGAKTPPMPGHPDWKSTEPAKPATQGEQTKHTQQARQTKQAQRDRRAEPAEQGGQEKRDRPAEQEKRGTGAAEGTQSTRGKRGEEAPVMVGAAG</sequence>
<evidence type="ECO:0000256" key="4">
    <source>
        <dbReference type="ARBA" id="ARBA00012564"/>
    </source>
</evidence>
<dbReference type="InterPro" id="IPR001930">
    <property type="entry name" value="Peptidase_M1"/>
</dbReference>
<keyword evidence="8 17" id="KW-0378">Hydrolase</keyword>
<keyword evidence="18" id="KW-1185">Reference proteome</keyword>
<evidence type="ECO:0000256" key="11">
    <source>
        <dbReference type="ARBA" id="ARBA00029811"/>
    </source>
</evidence>
<dbReference type="SUPFAM" id="SSF55486">
    <property type="entry name" value="Metalloproteases ('zincins'), catalytic domain"/>
    <property type="match status" value="1"/>
</dbReference>
<dbReference type="PANTHER" id="PTHR11533">
    <property type="entry name" value="PROTEASE M1 ZINC METALLOPROTEASE"/>
    <property type="match status" value="1"/>
</dbReference>
<keyword evidence="14" id="KW-0732">Signal</keyword>
<evidence type="ECO:0000256" key="13">
    <source>
        <dbReference type="SAM" id="MobiDB-lite"/>
    </source>
</evidence>
<comment type="catalytic activity">
    <reaction evidence="1">
        <text>Release of an N-terminal amino acid, Xaa-|-Yaa- from a peptide, amide or arylamide. Xaa is preferably Ala, but may be most amino acids including Pro (slow action). When a terminal hydrophobic residue is followed by a prolyl residue, the two may be released as an intact Xaa-Pro dipeptide.</text>
        <dbReference type="EC" id="3.4.11.2"/>
    </reaction>
</comment>
<evidence type="ECO:0000256" key="3">
    <source>
        <dbReference type="ARBA" id="ARBA00010136"/>
    </source>
</evidence>
<dbReference type="Gene3D" id="2.60.40.1730">
    <property type="entry name" value="tricorn interacting facor f3 domain"/>
    <property type="match status" value="1"/>
</dbReference>
<comment type="similarity">
    <text evidence="3">Belongs to the peptidase M1 family.</text>
</comment>
<keyword evidence="9" id="KW-0862">Zinc</keyword>
<dbReference type="SUPFAM" id="SSF63737">
    <property type="entry name" value="Leukotriene A4 hydrolase N-terminal domain"/>
    <property type="match status" value="1"/>
</dbReference>
<dbReference type="CDD" id="cd09603">
    <property type="entry name" value="M1_APN_like"/>
    <property type="match status" value="1"/>
</dbReference>
<keyword evidence="6" id="KW-0645">Protease</keyword>
<evidence type="ECO:0000256" key="12">
    <source>
        <dbReference type="ARBA" id="ARBA00031533"/>
    </source>
</evidence>
<feature type="signal peptide" evidence="14">
    <location>
        <begin position="1"/>
        <end position="41"/>
    </location>
</feature>
<dbReference type="InterPro" id="IPR014782">
    <property type="entry name" value="Peptidase_M1_dom"/>
</dbReference>
<evidence type="ECO:0000256" key="2">
    <source>
        <dbReference type="ARBA" id="ARBA00001947"/>
    </source>
</evidence>
<dbReference type="Pfam" id="PF01433">
    <property type="entry name" value="Peptidase_M1"/>
    <property type="match status" value="1"/>
</dbReference>
<dbReference type="InterPro" id="IPR042097">
    <property type="entry name" value="Aminopeptidase_N-like_N_sf"/>
</dbReference>
<evidence type="ECO:0000256" key="5">
    <source>
        <dbReference type="ARBA" id="ARBA00015611"/>
    </source>
</evidence>
<evidence type="ECO:0000259" key="16">
    <source>
        <dbReference type="Pfam" id="PF17900"/>
    </source>
</evidence>
<dbReference type="Gene3D" id="1.10.390.10">
    <property type="entry name" value="Neutral Protease Domain 2"/>
    <property type="match status" value="1"/>
</dbReference>
<dbReference type="GO" id="GO:0016285">
    <property type="term" value="F:alanyl aminopeptidase activity"/>
    <property type="evidence" value="ECO:0007669"/>
    <property type="project" value="UniProtKB-EC"/>
</dbReference>
<dbReference type="InterPro" id="IPR027268">
    <property type="entry name" value="Peptidase_M4/M1_CTD_sf"/>
</dbReference>
<evidence type="ECO:0000256" key="8">
    <source>
        <dbReference type="ARBA" id="ARBA00022801"/>
    </source>
</evidence>
<evidence type="ECO:0000256" key="1">
    <source>
        <dbReference type="ARBA" id="ARBA00000098"/>
    </source>
</evidence>
<feature type="chain" id="PRO_5044831110" description="Aminopeptidase N" evidence="14">
    <location>
        <begin position="42"/>
        <end position="574"/>
    </location>
</feature>
<dbReference type="EC" id="3.4.11.2" evidence="4"/>
<gene>
    <name evidence="17" type="ORF">RM877_29775</name>
</gene>